<comment type="caution">
    <text evidence="3">The sequence shown here is derived from an EMBL/GenBank/DDBJ whole genome shotgun (WGS) entry which is preliminary data.</text>
</comment>
<dbReference type="SMART" id="SM00867">
    <property type="entry name" value="YceI"/>
    <property type="match status" value="1"/>
</dbReference>
<evidence type="ECO:0000259" key="2">
    <source>
        <dbReference type="SMART" id="SM00867"/>
    </source>
</evidence>
<dbReference type="OrthoDB" id="9811006at2"/>
<dbReference type="InterPro" id="IPR036761">
    <property type="entry name" value="TTHA0802/YceI-like_sf"/>
</dbReference>
<sequence length="201" mass="20831">MNMRIAAVVLGASLTLAGSASANPISRDPAKAPAGTYVLDKRHASLIARVPHMGGFSRYTLRFDGLDGGFTYDPANWQATKVTFKVDPASADTGDAGFNRQIAGFLGAAANPVISFASTAITGGENGEGQLAGHLTFHGATRPVTLNVVFNGAGPGLLGVGTRMGFSGTAHIKRSDFGATAMSQWAGDDVDLAFELEFVRK</sequence>
<dbReference type="SUPFAM" id="SSF101874">
    <property type="entry name" value="YceI-like"/>
    <property type="match status" value="1"/>
</dbReference>
<protein>
    <submittedName>
        <fullName evidence="3">Polyisoprenoid-binding protein</fullName>
    </submittedName>
</protein>
<organism evidence="3 4">
    <name type="scientific">Phenylobacterium soli</name>
    <dbReference type="NCBI Taxonomy" id="2170551"/>
    <lineage>
        <taxon>Bacteria</taxon>
        <taxon>Pseudomonadati</taxon>
        <taxon>Pseudomonadota</taxon>
        <taxon>Alphaproteobacteria</taxon>
        <taxon>Caulobacterales</taxon>
        <taxon>Caulobacteraceae</taxon>
        <taxon>Phenylobacterium</taxon>
    </lineage>
</organism>
<gene>
    <name evidence="3" type="ORF">DJ017_06525</name>
</gene>
<accession>A0A328AHS8</accession>
<evidence type="ECO:0000313" key="4">
    <source>
        <dbReference type="Proteomes" id="UP000249254"/>
    </source>
</evidence>
<keyword evidence="1" id="KW-0732">Signal</keyword>
<dbReference type="RefSeq" id="WP_111527950.1">
    <property type="nucleotide sequence ID" value="NZ_JBHRSG010000002.1"/>
</dbReference>
<evidence type="ECO:0000256" key="1">
    <source>
        <dbReference type="SAM" id="SignalP"/>
    </source>
</evidence>
<feature type="signal peptide" evidence="1">
    <location>
        <begin position="1"/>
        <end position="22"/>
    </location>
</feature>
<dbReference type="EMBL" id="QFYQ01000001">
    <property type="protein sequence ID" value="RAK54199.1"/>
    <property type="molecule type" value="Genomic_DNA"/>
</dbReference>
<keyword evidence="4" id="KW-1185">Reference proteome</keyword>
<feature type="chain" id="PRO_5016245367" evidence="1">
    <location>
        <begin position="23"/>
        <end position="201"/>
    </location>
</feature>
<evidence type="ECO:0000313" key="3">
    <source>
        <dbReference type="EMBL" id="RAK54199.1"/>
    </source>
</evidence>
<name>A0A328AHS8_9CAUL</name>
<dbReference type="InterPro" id="IPR007372">
    <property type="entry name" value="Lipid/polyisoprenoid-bd_YceI"/>
</dbReference>
<dbReference type="PANTHER" id="PTHR34406:SF1">
    <property type="entry name" value="PROTEIN YCEI"/>
    <property type="match status" value="1"/>
</dbReference>
<proteinExistence type="predicted"/>
<dbReference type="AlphaFoldDB" id="A0A328AHS8"/>
<feature type="domain" description="Lipid/polyisoprenoid-binding YceI-like" evidence="2">
    <location>
        <begin position="36"/>
        <end position="199"/>
    </location>
</feature>
<reference evidence="4" key="1">
    <citation type="submission" date="2018-05" db="EMBL/GenBank/DDBJ databases">
        <authorList>
            <person name="Li X."/>
        </authorList>
    </citation>
    <scope>NUCLEOTIDE SEQUENCE [LARGE SCALE GENOMIC DNA]</scope>
    <source>
        <strain evidence="4">LX32</strain>
    </source>
</reference>
<dbReference type="Proteomes" id="UP000249254">
    <property type="component" value="Unassembled WGS sequence"/>
</dbReference>
<dbReference type="Gene3D" id="2.40.128.110">
    <property type="entry name" value="Lipid/polyisoprenoid-binding, YceI-like"/>
    <property type="match status" value="1"/>
</dbReference>
<dbReference type="PANTHER" id="PTHR34406">
    <property type="entry name" value="PROTEIN YCEI"/>
    <property type="match status" value="1"/>
</dbReference>
<dbReference type="Pfam" id="PF04264">
    <property type="entry name" value="YceI"/>
    <property type="match status" value="1"/>
</dbReference>